<proteinExistence type="predicted"/>
<reference evidence="1" key="1">
    <citation type="submission" date="2020-05" db="EMBL/GenBank/DDBJ databases">
        <authorList>
            <person name="Chiriac C."/>
            <person name="Salcher M."/>
            <person name="Ghai R."/>
            <person name="Kavagutti S V."/>
        </authorList>
    </citation>
    <scope>NUCLEOTIDE SEQUENCE</scope>
</reference>
<gene>
    <name evidence="1" type="ORF">UFOPK2582_00061</name>
</gene>
<dbReference type="AlphaFoldDB" id="A0A6J6NKU0"/>
<dbReference type="EMBL" id="CAEZXS010000003">
    <property type="protein sequence ID" value="CAB4684963.1"/>
    <property type="molecule type" value="Genomic_DNA"/>
</dbReference>
<protein>
    <submittedName>
        <fullName evidence="1">Unannotated protein</fullName>
    </submittedName>
</protein>
<name>A0A6J6NKU0_9ZZZZ</name>
<evidence type="ECO:0000313" key="1">
    <source>
        <dbReference type="EMBL" id="CAB4684963.1"/>
    </source>
</evidence>
<accession>A0A6J6NKU0</accession>
<sequence length="46" mass="4859">MFTAAPARGPNGYTDCTGTPCKYSGTGDPGTFEAWKSNPFIMLPTT</sequence>
<organism evidence="1">
    <name type="scientific">freshwater metagenome</name>
    <dbReference type="NCBI Taxonomy" id="449393"/>
    <lineage>
        <taxon>unclassified sequences</taxon>
        <taxon>metagenomes</taxon>
        <taxon>ecological metagenomes</taxon>
    </lineage>
</organism>